<evidence type="ECO:0000313" key="2">
    <source>
        <dbReference type="Proteomes" id="UP000051298"/>
    </source>
</evidence>
<reference evidence="1 2" key="1">
    <citation type="submission" date="2015-09" db="EMBL/GenBank/DDBJ databases">
        <authorList>
            <consortium name="Swine Surveillance"/>
        </authorList>
    </citation>
    <scope>NUCLEOTIDE SEQUENCE [LARGE SCALE GENOMIC DNA]</scope>
    <source>
        <strain evidence="1 2">CECT 5294</strain>
    </source>
</reference>
<sequence length="100" mass="10982">MATVLELAEHLGMSHKNANELIKKGVIEAKGRGKYDLDVAPNQYITHVREIAAGRAKVGDLDLQEERARLAKELSRICAAPSARLGHFPFEGDRAFPAQC</sequence>
<accession>A0A0P1F0B1</accession>
<dbReference type="AlphaFoldDB" id="A0A0P1F0B1"/>
<gene>
    <name evidence="1" type="ORF">THS5294_02251</name>
</gene>
<proteinExistence type="predicted"/>
<dbReference type="Proteomes" id="UP000051298">
    <property type="component" value="Unassembled WGS sequence"/>
</dbReference>
<name>A0A0P1F0B1_9RHOB</name>
<dbReference type="EMBL" id="CYRX01000031">
    <property type="protein sequence ID" value="CUH60953.1"/>
    <property type="molecule type" value="Genomic_DNA"/>
</dbReference>
<organism evidence="1 2">
    <name type="scientific">Thalassobacter stenotrophicus</name>
    <dbReference type="NCBI Taxonomy" id="266809"/>
    <lineage>
        <taxon>Bacteria</taxon>
        <taxon>Pseudomonadati</taxon>
        <taxon>Pseudomonadota</taxon>
        <taxon>Alphaproteobacteria</taxon>
        <taxon>Rhodobacterales</taxon>
        <taxon>Roseobacteraceae</taxon>
        <taxon>Thalassobacter</taxon>
    </lineage>
</organism>
<evidence type="ECO:0000313" key="1">
    <source>
        <dbReference type="EMBL" id="CUH60953.1"/>
    </source>
</evidence>
<dbReference type="RefSeq" id="WP_058123816.1">
    <property type="nucleotide sequence ID" value="NZ_CYRX01000031.1"/>
</dbReference>
<protein>
    <submittedName>
        <fullName evidence="1">Uncharacterized protein</fullName>
    </submittedName>
</protein>